<dbReference type="GO" id="GO:0006397">
    <property type="term" value="P:mRNA processing"/>
    <property type="evidence" value="ECO:0007669"/>
    <property type="project" value="UniProtKB-KW"/>
</dbReference>
<keyword evidence="6" id="KW-0508">mRNA splicing</keyword>
<evidence type="ECO:0000313" key="11">
    <source>
        <dbReference type="Proteomes" id="UP000014074"/>
    </source>
</evidence>
<dbReference type="InterPro" id="IPR013957">
    <property type="entry name" value="SNRNP27"/>
</dbReference>
<evidence type="ECO:0000259" key="9">
    <source>
        <dbReference type="Pfam" id="PF08648"/>
    </source>
</evidence>
<dbReference type="eggNOG" id="KOG3263">
    <property type="taxonomic scope" value="Eukaryota"/>
</dbReference>
<dbReference type="KEGG" id="tmn:UCRPA7_7818"/>
<comment type="subcellular location">
    <subcellularLocation>
        <location evidence="2">Nucleus</location>
    </subcellularLocation>
</comment>
<feature type="compositionally biased region" description="Acidic residues" evidence="8">
    <location>
        <begin position="157"/>
        <end position="168"/>
    </location>
</feature>
<dbReference type="EMBL" id="KB933326">
    <property type="protein sequence ID" value="EON96632.1"/>
    <property type="molecule type" value="Genomic_DNA"/>
</dbReference>
<keyword evidence="7" id="KW-0539">Nucleus</keyword>
<protein>
    <recommendedName>
        <fullName evidence="9">U4/U6.U5 small nuclear ribonucleoprotein 27kDa protein domain-containing protein</fullName>
    </recommendedName>
</protein>
<feature type="region of interest" description="Disordered" evidence="8">
    <location>
        <begin position="109"/>
        <end position="168"/>
    </location>
</feature>
<reference evidence="11" key="1">
    <citation type="journal article" date="2013" name="Genome Announc.">
        <title>Draft genome sequence of the ascomycete Phaeoacremonium aleophilum strain UCR-PA7, a causal agent of the esca disease complex in grapevines.</title>
        <authorList>
            <person name="Blanco-Ulate B."/>
            <person name="Rolshausen P."/>
            <person name="Cantu D."/>
        </authorList>
    </citation>
    <scope>NUCLEOTIDE SEQUENCE [LARGE SCALE GENOMIC DNA]</scope>
    <source>
        <strain evidence="11">UCR-PA7</strain>
    </source>
</reference>
<dbReference type="Pfam" id="PF08648">
    <property type="entry name" value="SNRNP27"/>
    <property type="match status" value="1"/>
</dbReference>
<name>R8BBG7_PHAM7</name>
<dbReference type="HOGENOM" id="CLU_1220430_0_0_1"/>
<keyword evidence="5" id="KW-0507">mRNA processing</keyword>
<comment type="function">
    <text evidence="1">May play a role in mRNA splicing.</text>
</comment>
<evidence type="ECO:0000256" key="1">
    <source>
        <dbReference type="ARBA" id="ARBA00003632"/>
    </source>
</evidence>
<dbReference type="GO" id="GO:0071011">
    <property type="term" value="C:precatalytic spliceosome"/>
    <property type="evidence" value="ECO:0007669"/>
    <property type="project" value="TreeGrafter"/>
</dbReference>
<dbReference type="GeneID" id="19328610"/>
<keyword evidence="11" id="KW-1185">Reference proteome</keyword>
<feature type="domain" description="U4/U6.U5 small nuclear ribonucleoprotein 27kDa protein" evidence="9">
    <location>
        <begin position="173"/>
        <end position="225"/>
    </location>
</feature>
<gene>
    <name evidence="10" type="ORF">UCRPA7_7818</name>
</gene>
<evidence type="ECO:0000256" key="2">
    <source>
        <dbReference type="ARBA" id="ARBA00004123"/>
    </source>
</evidence>
<dbReference type="PANTHER" id="PTHR31077:SF1">
    <property type="entry name" value="U4_U6.U5 SMALL NUCLEAR RIBONUCLEOPROTEIN 27 KDA PROTEIN"/>
    <property type="match status" value="1"/>
</dbReference>
<accession>R8BBG7</accession>
<dbReference type="RefSeq" id="XP_007918531.1">
    <property type="nucleotide sequence ID" value="XM_007920340.1"/>
</dbReference>
<sequence>MRSVLPGATKAGPVTEAIGEKEMTATDGATAMIEITGVATDPGLETGETINIDLGRGSASGCVTTIGSTLARETAMTEARAEIGATEASRETMDDRLGIEMKNRQIMEKGGERPGGAHAHGTMSVKVGAGQDGEREQSREEEDRRDRDGTDDREQGEAMDEDEEELEVEDDGMAAMQAMMGFGGFGTTKGKKIAGNNIGAVRKEKTTEYRQYMNRVGGFNRPLSPGR</sequence>
<evidence type="ECO:0000313" key="10">
    <source>
        <dbReference type="EMBL" id="EON96632.1"/>
    </source>
</evidence>
<comment type="similarity">
    <text evidence="3">Belongs to the SNUT3 family.</text>
</comment>
<evidence type="ECO:0000256" key="8">
    <source>
        <dbReference type="SAM" id="MobiDB-lite"/>
    </source>
</evidence>
<dbReference type="PANTHER" id="PTHR31077">
    <property type="entry name" value="U4/U6.U5 SMALL NUCLEAR RIBONUCLEOPROTEIN 27 KDA PROTEIN"/>
    <property type="match status" value="1"/>
</dbReference>
<comment type="subunit">
    <text evidence="4">Part of a tri-snRNP complex.</text>
</comment>
<dbReference type="OrthoDB" id="21368at2759"/>
<evidence type="ECO:0000256" key="6">
    <source>
        <dbReference type="ARBA" id="ARBA00023187"/>
    </source>
</evidence>
<evidence type="ECO:0000256" key="7">
    <source>
        <dbReference type="ARBA" id="ARBA00023242"/>
    </source>
</evidence>
<dbReference type="Proteomes" id="UP000014074">
    <property type="component" value="Unassembled WGS sequence"/>
</dbReference>
<evidence type="ECO:0000256" key="3">
    <source>
        <dbReference type="ARBA" id="ARBA00008218"/>
    </source>
</evidence>
<dbReference type="AlphaFoldDB" id="R8BBG7"/>
<dbReference type="GO" id="GO:0008380">
    <property type="term" value="P:RNA splicing"/>
    <property type="evidence" value="ECO:0007669"/>
    <property type="project" value="UniProtKB-KW"/>
</dbReference>
<evidence type="ECO:0000256" key="4">
    <source>
        <dbReference type="ARBA" id="ARBA00011825"/>
    </source>
</evidence>
<feature type="compositionally biased region" description="Basic and acidic residues" evidence="8">
    <location>
        <begin position="132"/>
        <end position="156"/>
    </location>
</feature>
<organism evidence="10 11">
    <name type="scientific">Phaeoacremonium minimum (strain UCR-PA7)</name>
    <name type="common">Esca disease fungus</name>
    <name type="synonym">Togninia minima</name>
    <dbReference type="NCBI Taxonomy" id="1286976"/>
    <lineage>
        <taxon>Eukaryota</taxon>
        <taxon>Fungi</taxon>
        <taxon>Dikarya</taxon>
        <taxon>Ascomycota</taxon>
        <taxon>Pezizomycotina</taxon>
        <taxon>Sordariomycetes</taxon>
        <taxon>Sordariomycetidae</taxon>
        <taxon>Togniniales</taxon>
        <taxon>Togniniaceae</taxon>
        <taxon>Phaeoacremonium</taxon>
    </lineage>
</organism>
<proteinExistence type="inferred from homology"/>
<evidence type="ECO:0000256" key="5">
    <source>
        <dbReference type="ARBA" id="ARBA00022664"/>
    </source>
</evidence>